<organism evidence="3 4">
    <name type="scientific">Drosophila navojoa</name>
    <name type="common">Fruit fly</name>
    <dbReference type="NCBI Taxonomy" id="7232"/>
    <lineage>
        <taxon>Eukaryota</taxon>
        <taxon>Metazoa</taxon>
        <taxon>Ecdysozoa</taxon>
        <taxon>Arthropoda</taxon>
        <taxon>Hexapoda</taxon>
        <taxon>Insecta</taxon>
        <taxon>Pterygota</taxon>
        <taxon>Neoptera</taxon>
        <taxon>Endopterygota</taxon>
        <taxon>Diptera</taxon>
        <taxon>Brachycera</taxon>
        <taxon>Muscomorpha</taxon>
        <taxon>Ephydroidea</taxon>
        <taxon>Drosophilidae</taxon>
        <taxon>Drosophila</taxon>
    </lineage>
</organism>
<comment type="caution">
    <text evidence="3">The sequence shown here is derived from an EMBL/GenBank/DDBJ whole genome shotgun (WGS) entry which is preliminary data.</text>
</comment>
<keyword evidence="2" id="KW-0812">Transmembrane</keyword>
<feature type="compositionally biased region" description="Low complexity" evidence="1">
    <location>
        <begin position="143"/>
        <end position="162"/>
    </location>
</feature>
<evidence type="ECO:0000313" key="4">
    <source>
        <dbReference type="Proteomes" id="UP000295192"/>
    </source>
</evidence>
<dbReference type="InterPro" id="IPR007614">
    <property type="entry name" value="Retinin_C"/>
</dbReference>
<dbReference type="AlphaFoldDB" id="A0A484BJ49"/>
<name>A0A484BJ49_DRONA</name>
<dbReference type="Proteomes" id="UP000295192">
    <property type="component" value="Unassembled WGS sequence"/>
</dbReference>
<dbReference type="OrthoDB" id="7883491at2759"/>
<evidence type="ECO:0000256" key="1">
    <source>
        <dbReference type="SAM" id="MobiDB-lite"/>
    </source>
</evidence>
<dbReference type="Pfam" id="PF04527">
    <property type="entry name" value="Retinin_C"/>
    <property type="match status" value="1"/>
</dbReference>
<dbReference type="PANTHER" id="PTHR34931">
    <property type="entry name" value="FI02976P-RELATED"/>
    <property type="match status" value="1"/>
</dbReference>
<gene>
    <name evidence="3" type="ORF">AWZ03_005497</name>
</gene>
<keyword evidence="2" id="KW-0472">Membrane</keyword>
<evidence type="ECO:0000256" key="2">
    <source>
        <dbReference type="SAM" id="Phobius"/>
    </source>
</evidence>
<evidence type="ECO:0000313" key="3">
    <source>
        <dbReference type="EMBL" id="TDG48080.1"/>
    </source>
</evidence>
<accession>A0A484BJ49</accession>
<feature type="transmembrane region" description="Helical" evidence="2">
    <location>
        <begin position="92"/>
        <end position="114"/>
    </location>
</feature>
<protein>
    <submittedName>
        <fullName evidence="3">Uncharacterized protein</fullName>
    </submittedName>
</protein>
<keyword evidence="4" id="KW-1185">Reference proteome</keyword>
<proteinExistence type="predicted"/>
<reference evidence="3 4" key="1">
    <citation type="journal article" date="2019" name="J. Hered.">
        <title>An Improved Genome Assembly for Drosophila navojoa, the Basal Species in the mojavensis Cluster.</title>
        <authorList>
            <person name="Vanderlinde T."/>
            <person name="Dupim E.G."/>
            <person name="Nazario-Yepiz N.O."/>
            <person name="Carvalho A.B."/>
        </authorList>
    </citation>
    <scope>NUCLEOTIDE SEQUENCE [LARGE SCALE GENOMIC DNA]</scope>
    <source>
        <strain evidence="3">Navoj_Jal97</strain>
        <tissue evidence="3">Whole organism</tissue>
    </source>
</reference>
<keyword evidence="2" id="KW-1133">Transmembrane helix</keyword>
<feature type="region of interest" description="Disordered" evidence="1">
    <location>
        <begin position="142"/>
        <end position="162"/>
    </location>
</feature>
<sequence length="269" mass="29552">MVEKHKCDIPIPEDLFSFSECLLYTTHLYVWMEETHKCDMPQIHAAESTLRSQMRRNVCYKSWTKFWLQHQSISCLHLVSYRDSQIMFKLRLSLFAFAAICLSAAGAATLEWPANLVALSSSKSSSPALPLAISEESAELVNESSASSAEPEPEQAPAEASASNAIAEAADARLVTAVPVSVPLPLIVSARSGLRSVLTIQEPTVAKLGELVEHVPTAVSHQSQTVVHDHRRLVTPIVGPAVRTTQLVRQQQPLIWTISADPRVVLIQQ</sequence>
<dbReference type="EMBL" id="LSRL02000036">
    <property type="protein sequence ID" value="TDG48080.1"/>
    <property type="molecule type" value="Genomic_DNA"/>
</dbReference>
<dbReference type="PANTHER" id="PTHR34931:SF3">
    <property type="entry name" value="FI02976P-RELATED"/>
    <property type="match status" value="1"/>
</dbReference>